<evidence type="ECO:0000313" key="2">
    <source>
        <dbReference type="EMBL" id="EXJ67716.1"/>
    </source>
</evidence>
<keyword evidence="3" id="KW-1185">Reference proteome</keyword>
<evidence type="ECO:0000313" key="3">
    <source>
        <dbReference type="Proteomes" id="UP000019471"/>
    </source>
</evidence>
<dbReference type="Proteomes" id="UP000019471">
    <property type="component" value="Unassembled WGS sequence"/>
</dbReference>
<keyword evidence="1" id="KW-1133">Transmembrane helix</keyword>
<evidence type="ECO:0000256" key="1">
    <source>
        <dbReference type="SAM" id="Phobius"/>
    </source>
</evidence>
<dbReference type="RefSeq" id="XP_007747832.1">
    <property type="nucleotide sequence ID" value="XM_007749642.1"/>
</dbReference>
<proteinExistence type="predicted"/>
<reference evidence="2 3" key="1">
    <citation type="submission" date="2013-03" db="EMBL/GenBank/DDBJ databases">
        <title>The Genome Sequence of Cladophialophora psammophila CBS 110553.</title>
        <authorList>
            <consortium name="The Broad Institute Genomics Platform"/>
            <person name="Cuomo C."/>
            <person name="de Hoog S."/>
            <person name="Gorbushina A."/>
            <person name="Walker B."/>
            <person name="Young S.K."/>
            <person name="Zeng Q."/>
            <person name="Gargeya S."/>
            <person name="Fitzgerald M."/>
            <person name="Haas B."/>
            <person name="Abouelleil A."/>
            <person name="Allen A.W."/>
            <person name="Alvarado L."/>
            <person name="Arachchi H.M."/>
            <person name="Berlin A.M."/>
            <person name="Chapman S.B."/>
            <person name="Gainer-Dewar J."/>
            <person name="Goldberg J."/>
            <person name="Griggs A."/>
            <person name="Gujja S."/>
            <person name="Hansen M."/>
            <person name="Howarth C."/>
            <person name="Imamovic A."/>
            <person name="Ireland A."/>
            <person name="Larimer J."/>
            <person name="McCowan C."/>
            <person name="Murphy C."/>
            <person name="Pearson M."/>
            <person name="Poon T.W."/>
            <person name="Priest M."/>
            <person name="Roberts A."/>
            <person name="Saif S."/>
            <person name="Shea T."/>
            <person name="Sisk P."/>
            <person name="Sykes S."/>
            <person name="Wortman J."/>
            <person name="Nusbaum C."/>
            <person name="Birren B."/>
        </authorList>
    </citation>
    <scope>NUCLEOTIDE SEQUENCE [LARGE SCALE GENOMIC DNA]</scope>
    <source>
        <strain evidence="2 3">CBS 110553</strain>
    </source>
</reference>
<name>W9WSS8_9EURO</name>
<organism evidence="2 3">
    <name type="scientific">Cladophialophora psammophila CBS 110553</name>
    <dbReference type="NCBI Taxonomy" id="1182543"/>
    <lineage>
        <taxon>Eukaryota</taxon>
        <taxon>Fungi</taxon>
        <taxon>Dikarya</taxon>
        <taxon>Ascomycota</taxon>
        <taxon>Pezizomycotina</taxon>
        <taxon>Eurotiomycetes</taxon>
        <taxon>Chaetothyriomycetidae</taxon>
        <taxon>Chaetothyriales</taxon>
        <taxon>Herpotrichiellaceae</taxon>
        <taxon>Cladophialophora</taxon>
    </lineage>
</organism>
<sequence length="162" mass="18112">MWWSYLLNLFMGIITLITMLHRTARRGDQRRDTVSTALSQHRLERPGLCAVYSSPGAHLQRRYHNACHDQPRGLCFSHEMAGFCSPNGSVRLSEGETFLSMQYTPHPSGLQCSASSTLAQQLRSISSILLPCWLCSAHAWSRSGVFVSSGSEESHCQRRDGV</sequence>
<dbReference type="AlphaFoldDB" id="W9WSS8"/>
<keyword evidence="1" id="KW-0472">Membrane</keyword>
<keyword evidence="1" id="KW-0812">Transmembrane</keyword>
<gene>
    <name evidence="2" type="ORF">A1O5_09062</name>
</gene>
<dbReference type="EMBL" id="AMGX01000015">
    <property type="protein sequence ID" value="EXJ67716.1"/>
    <property type="molecule type" value="Genomic_DNA"/>
</dbReference>
<feature type="transmembrane region" description="Helical" evidence="1">
    <location>
        <begin position="6"/>
        <end position="24"/>
    </location>
</feature>
<comment type="caution">
    <text evidence="2">The sequence shown here is derived from an EMBL/GenBank/DDBJ whole genome shotgun (WGS) entry which is preliminary data.</text>
</comment>
<dbReference type="HOGENOM" id="CLU_1635218_0_0_1"/>
<protein>
    <submittedName>
        <fullName evidence="2">Uncharacterized protein</fullName>
    </submittedName>
</protein>
<accession>W9WSS8</accession>
<dbReference type="GeneID" id="19193759"/>